<dbReference type="EMBL" id="RBVX01000083">
    <property type="protein sequence ID" value="RSL29227.1"/>
    <property type="molecule type" value="Genomic_DNA"/>
</dbReference>
<feature type="transmembrane region" description="Helical" evidence="1">
    <location>
        <begin position="95"/>
        <end position="113"/>
    </location>
</feature>
<sequence>MSRQQLESDRQFLEDMRGQIDEELFREKYGVTPEQAESIAEYVWSSTSIFGDSLRRFKSKTHENQREVESEIRRVNSRLKDVEENARESAITGNLAAILSTVAIFAVIGVIIFH</sequence>
<evidence type="ECO:0000313" key="2">
    <source>
        <dbReference type="EMBL" id="RSL29227.1"/>
    </source>
</evidence>
<dbReference type="RefSeq" id="WP_125562910.1">
    <property type="nucleotide sequence ID" value="NZ_RBVX01000083.1"/>
</dbReference>
<comment type="caution">
    <text evidence="2">The sequence shown here is derived from an EMBL/GenBank/DDBJ whole genome shotgun (WGS) entry which is preliminary data.</text>
</comment>
<name>A0A3R9PET2_9BACI</name>
<dbReference type="Proteomes" id="UP000275076">
    <property type="component" value="Unassembled WGS sequence"/>
</dbReference>
<keyword evidence="1" id="KW-0812">Transmembrane</keyword>
<dbReference type="AlphaFoldDB" id="A0A3R9PET2"/>
<keyword evidence="3" id="KW-1185">Reference proteome</keyword>
<proteinExistence type="predicted"/>
<gene>
    <name evidence="2" type="ORF">D7Z54_32330</name>
</gene>
<protein>
    <submittedName>
        <fullName evidence="2">Uncharacterized protein</fullName>
    </submittedName>
</protein>
<evidence type="ECO:0000313" key="3">
    <source>
        <dbReference type="Proteomes" id="UP000275076"/>
    </source>
</evidence>
<organism evidence="2 3">
    <name type="scientific">Salibacterium salarium</name>
    <dbReference type="NCBI Taxonomy" id="284579"/>
    <lineage>
        <taxon>Bacteria</taxon>
        <taxon>Bacillati</taxon>
        <taxon>Bacillota</taxon>
        <taxon>Bacilli</taxon>
        <taxon>Bacillales</taxon>
        <taxon>Bacillaceae</taxon>
    </lineage>
</organism>
<keyword evidence="1" id="KW-0472">Membrane</keyword>
<reference evidence="2 3" key="1">
    <citation type="submission" date="2018-10" db="EMBL/GenBank/DDBJ databases">
        <title>Draft genome sequence of Bacillus salarius IM0101, isolated from a hypersaline soil in Inner Mongolia, China.</title>
        <authorList>
            <person name="Yamprayoonswat W."/>
            <person name="Boonvisut S."/>
            <person name="Jumpathong W."/>
            <person name="Sittihan S."/>
            <person name="Ruangsuj P."/>
            <person name="Wanthongcharoen S."/>
            <person name="Thongpramul N."/>
            <person name="Pimmason S."/>
            <person name="Yu B."/>
            <person name="Yasawong M."/>
        </authorList>
    </citation>
    <scope>NUCLEOTIDE SEQUENCE [LARGE SCALE GENOMIC DNA]</scope>
    <source>
        <strain evidence="2 3">IM0101</strain>
    </source>
</reference>
<accession>A0A3R9PET2</accession>
<keyword evidence="1" id="KW-1133">Transmembrane helix</keyword>
<evidence type="ECO:0000256" key="1">
    <source>
        <dbReference type="SAM" id="Phobius"/>
    </source>
</evidence>